<comment type="caution">
    <text evidence="1">The sequence shown here is derived from an EMBL/GenBank/DDBJ whole genome shotgun (WGS) entry which is preliminary data.</text>
</comment>
<evidence type="ECO:0000313" key="2">
    <source>
        <dbReference type="Proteomes" id="UP000027442"/>
    </source>
</evidence>
<sequence>MTLLLAIGFPKTDGSNVKRPIPTALKYYMHRLDRVGRFTPNPALPKDQPLRGS</sequence>
<proteinExistence type="predicted"/>
<evidence type="ECO:0000313" key="1">
    <source>
        <dbReference type="EMBL" id="KDR52571.1"/>
    </source>
</evidence>
<gene>
    <name evidence="1" type="ORF">HMPREF1991_01348</name>
</gene>
<dbReference type="PATRIC" id="fig|1122985.7.peg.1401"/>
<reference evidence="1 2" key="1">
    <citation type="submission" date="2013-08" db="EMBL/GenBank/DDBJ databases">
        <authorList>
            <person name="Weinstock G."/>
            <person name="Sodergren E."/>
            <person name="Wylie T."/>
            <person name="Fulton L."/>
            <person name="Fulton R."/>
            <person name="Fronick C."/>
            <person name="O'Laughlin M."/>
            <person name="Godfrey J."/>
            <person name="Miner T."/>
            <person name="Herter B."/>
            <person name="Appelbaum E."/>
            <person name="Cordes M."/>
            <person name="Lek S."/>
            <person name="Wollam A."/>
            <person name="Pepin K.H."/>
            <person name="Palsikar V.B."/>
            <person name="Mitreva M."/>
            <person name="Wilson R.K."/>
        </authorList>
    </citation>
    <scope>NUCLEOTIDE SEQUENCE [LARGE SCALE GENOMIC DNA]</scope>
    <source>
        <strain evidence="1 2">ATCC 15930</strain>
    </source>
</reference>
<dbReference type="AlphaFoldDB" id="A0A069QRV7"/>
<organism evidence="1 2">
    <name type="scientific">Hoylesella loescheii DSM 19665 = JCM 12249 = ATCC 15930</name>
    <dbReference type="NCBI Taxonomy" id="1122985"/>
    <lineage>
        <taxon>Bacteria</taxon>
        <taxon>Pseudomonadati</taxon>
        <taxon>Bacteroidota</taxon>
        <taxon>Bacteroidia</taxon>
        <taxon>Bacteroidales</taxon>
        <taxon>Prevotellaceae</taxon>
        <taxon>Hoylesella</taxon>
    </lineage>
</organism>
<dbReference type="Proteomes" id="UP000027442">
    <property type="component" value="Unassembled WGS sequence"/>
</dbReference>
<name>A0A069QRV7_HOYLO</name>
<dbReference type="HOGENOM" id="CLU_3064758_0_0_10"/>
<keyword evidence="2" id="KW-1185">Reference proteome</keyword>
<protein>
    <submittedName>
        <fullName evidence="1">Uncharacterized protein</fullName>
    </submittedName>
</protein>
<dbReference type="RefSeq" id="WP_154650683.1">
    <property type="nucleotide sequence ID" value="NZ_KB899212.1"/>
</dbReference>
<accession>A0A069QRV7</accession>
<dbReference type="EMBL" id="JNGW01000054">
    <property type="protein sequence ID" value="KDR52571.1"/>
    <property type="molecule type" value="Genomic_DNA"/>
</dbReference>